<evidence type="ECO:0000313" key="1">
    <source>
        <dbReference type="EMBL" id="CEE02874.1"/>
    </source>
</evidence>
<reference evidence="1 2" key="1">
    <citation type="submission" date="2014-07" db="EMBL/GenBank/DDBJ databases">
        <authorList>
            <person name="Wibberg Daniel"/>
        </authorList>
    </citation>
    <scope>NUCLEOTIDE SEQUENCE [LARGE SCALE GENOMIC DNA]</scope>
</reference>
<sequence>MGLPSSQIRVFIKLNQQILQSYKQSSAILLLIYLMEMETKNPPASFKERQLE</sequence>
<accession>A0A090KW11</accession>
<dbReference type="Proteomes" id="UP000040576">
    <property type="component" value="Unassembled WGS sequence"/>
</dbReference>
<dbReference type="AlphaFoldDB" id="A0A090KW11"/>
<dbReference type="EMBL" id="CCRF01000090">
    <property type="protein sequence ID" value="CEE02874.1"/>
    <property type="molecule type" value="Genomic_DNA"/>
</dbReference>
<name>A0A090KW11_9BACI</name>
<organism evidence="1 2">
    <name type="scientific">Caldibacillus thermoamylovorans</name>
    <dbReference type="NCBI Taxonomy" id="35841"/>
    <lineage>
        <taxon>Bacteria</taxon>
        <taxon>Bacillati</taxon>
        <taxon>Bacillota</taxon>
        <taxon>Bacilli</taxon>
        <taxon>Bacillales</taxon>
        <taxon>Bacillaceae</taxon>
        <taxon>Caldibacillus</taxon>
    </lineage>
</organism>
<protein>
    <submittedName>
        <fullName evidence="1">Uncharacterized protein</fullName>
    </submittedName>
</protein>
<proteinExistence type="predicted"/>
<gene>
    <name evidence="1" type="ORF">BT1A1_3088</name>
</gene>
<evidence type="ECO:0000313" key="2">
    <source>
        <dbReference type="Proteomes" id="UP000040576"/>
    </source>
</evidence>
<keyword evidence="2" id="KW-1185">Reference proteome</keyword>